<gene>
    <name evidence="1" type="ORF">ACJDUG_14075</name>
</gene>
<reference evidence="1 2" key="1">
    <citation type="submission" date="2024-11" db="EMBL/GenBank/DDBJ databases">
        <authorList>
            <person name="Heng Y.C."/>
            <person name="Lim A.C.H."/>
            <person name="Lee J.K.Y."/>
            <person name="Kittelmann S."/>
        </authorList>
    </citation>
    <scope>NUCLEOTIDE SEQUENCE [LARGE SCALE GENOMIC DNA]</scope>
    <source>
        <strain evidence="1 2">WILCCON 0185</strain>
    </source>
</reference>
<organism evidence="1 2">
    <name type="scientific">Candidatus Clostridium stratigraminis</name>
    <dbReference type="NCBI Taxonomy" id="3381661"/>
    <lineage>
        <taxon>Bacteria</taxon>
        <taxon>Bacillati</taxon>
        <taxon>Bacillota</taxon>
        <taxon>Clostridia</taxon>
        <taxon>Eubacteriales</taxon>
        <taxon>Clostridiaceae</taxon>
        <taxon>Clostridium</taxon>
    </lineage>
</organism>
<comment type="caution">
    <text evidence="1">The sequence shown here is derived from an EMBL/GenBank/DDBJ whole genome shotgun (WGS) entry which is preliminary data.</text>
</comment>
<evidence type="ECO:0000313" key="2">
    <source>
        <dbReference type="Proteomes" id="UP001623591"/>
    </source>
</evidence>
<dbReference type="Proteomes" id="UP001623591">
    <property type="component" value="Unassembled WGS sequence"/>
</dbReference>
<protein>
    <submittedName>
        <fullName evidence="1">Uncharacterized protein</fullName>
    </submittedName>
</protein>
<proteinExistence type="predicted"/>
<name>A0ABW8T8N8_9CLOT</name>
<sequence length="51" mass="6149">MDKKIKVVTLAEAIKDMTSEELERFKKERYEKFIKPLMDMNMKELEKLNGK</sequence>
<evidence type="ECO:0000313" key="1">
    <source>
        <dbReference type="EMBL" id="MFL0248093.1"/>
    </source>
</evidence>
<keyword evidence="2" id="KW-1185">Reference proteome</keyword>
<dbReference type="EMBL" id="JBJHZZ010000012">
    <property type="protein sequence ID" value="MFL0248093.1"/>
    <property type="molecule type" value="Genomic_DNA"/>
</dbReference>
<accession>A0ABW8T8N8</accession>
<dbReference type="RefSeq" id="WP_406770524.1">
    <property type="nucleotide sequence ID" value="NZ_JBJHZZ010000012.1"/>
</dbReference>